<keyword evidence="1" id="KW-0812">Transmembrane</keyword>
<comment type="caution">
    <text evidence="2">The sequence shown here is derived from an EMBL/GenBank/DDBJ whole genome shotgun (WGS) entry which is preliminary data.</text>
</comment>
<sequence>MLGFQSICSKRQNYSRKSGIFAAICHCACFFNLIFVTIIFANVSGAAANAANVTDANKAKTWICGPAFDAASTRNANFLPLTSPLDPPEMVDGLVFSNTPKTLWRLADIAFVPGFEDDALVAMRRMAGTAFEQAVYSDDVDFAGRKLMDLRDDARLLWQEVLLERGLAILLPEGKRSVDVFANAEERAIVKRLGIWGDDVAAPYRYGGSPDRAGILPDANLAVGHFAVIDAVLQRIEDREWRSYLNFGENWRSDFTVMVGRDLRDEIVANGQHMENWIGQTIRIRGVIEDRGGPYIELAELAALCLARP</sequence>
<keyword evidence="3" id="KW-1185">Reference proteome</keyword>
<dbReference type="Proteomes" id="UP000193396">
    <property type="component" value="Unassembled WGS sequence"/>
</dbReference>
<protein>
    <recommendedName>
        <fullName evidence="4">TNase-like domain-containing protein</fullName>
    </recommendedName>
</protein>
<evidence type="ECO:0000256" key="1">
    <source>
        <dbReference type="SAM" id="Phobius"/>
    </source>
</evidence>
<reference evidence="2 3" key="1">
    <citation type="submission" date="2014-03" db="EMBL/GenBank/DDBJ databases">
        <title>The draft genome sequence of Thalassospira alkalitolerans JCM 18968.</title>
        <authorList>
            <person name="Lai Q."/>
            <person name="Shao Z."/>
        </authorList>
    </citation>
    <scope>NUCLEOTIDE SEQUENCE [LARGE SCALE GENOMIC DNA]</scope>
    <source>
        <strain evidence="2 3">JCM 18968</strain>
    </source>
</reference>
<gene>
    <name evidence="2" type="ORF">TALK_18875</name>
</gene>
<dbReference type="InterPro" id="IPR035437">
    <property type="entry name" value="SNase_OB-fold_sf"/>
</dbReference>
<proteinExistence type="predicted"/>
<keyword evidence="1" id="KW-1133">Transmembrane helix</keyword>
<evidence type="ECO:0008006" key="4">
    <source>
        <dbReference type="Google" id="ProtNLM"/>
    </source>
</evidence>
<evidence type="ECO:0000313" key="2">
    <source>
        <dbReference type="EMBL" id="OSQ44347.1"/>
    </source>
</evidence>
<name>A0A1Y2L7U2_9PROT</name>
<organism evidence="2 3">
    <name type="scientific">Thalassospira alkalitolerans</name>
    <dbReference type="NCBI Taxonomy" id="1293890"/>
    <lineage>
        <taxon>Bacteria</taxon>
        <taxon>Pseudomonadati</taxon>
        <taxon>Pseudomonadota</taxon>
        <taxon>Alphaproteobacteria</taxon>
        <taxon>Rhodospirillales</taxon>
        <taxon>Thalassospiraceae</taxon>
        <taxon>Thalassospira</taxon>
    </lineage>
</organism>
<accession>A0A1Y2L7U2</accession>
<keyword evidence="1" id="KW-0472">Membrane</keyword>
<dbReference type="SUPFAM" id="SSF50199">
    <property type="entry name" value="Staphylococcal nuclease"/>
    <property type="match status" value="1"/>
</dbReference>
<dbReference type="EMBL" id="JFKB01000019">
    <property type="protein sequence ID" value="OSQ44347.1"/>
    <property type="molecule type" value="Genomic_DNA"/>
</dbReference>
<evidence type="ECO:0000313" key="3">
    <source>
        <dbReference type="Proteomes" id="UP000193396"/>
    </source>
</evidence>
<dbReference type="STRING" id="1293890.TALK_18875"/>
<feature type="transmembrane region" description="Helical" evidence="1">
    <location>
        <begin position="20"/>
        <end position="41"/>
    </location>
</feature>
<dbReference type="AlphaFoldDB" id="A0A1Y2L7U2"/>